<dbReference type="RefSeq" id="WP_017039415.1">
    <property type="nucleotide sequence ID" value="NZ_JBNGCH010000746.1"/>
</dbReference>
<feature type="domain" description="HTH lysR-type" evidence="5">
    <location>
        <begin position="2"/>
        <end position="59"/>
    </location>
</feature>
<reference evidence="7" key="1">
    <citation type="submission" date="2016-06" db="EMBL/GenBank/DDBJ databases">
        <authorList>
            <person name="Hehemann J.-H."/>
            <person name="Arevalo P."/>
            <person name="Datta M.S."/>
            <person name="Polz M.F."/>
        </authorList>
    </citation>
    <scope>NUCLEOTIDE SEQUENCE [LARGE SCALE GENOMIC DNA]</scope>
    <source>
        <strain evidence="7">9CSC122</strain>
    </source>
</reference>
<dbReference type="GO" id="GO:0003700">
    <property type="term" value="F:DNA-binding transcription factor activity"/>
    <property type="evidence" value="ECO:0007669"/>
    <property type="project" value="InterPro"/>
</dbReference>
<evidence type="ECO:0000256" key="4">
    <source>
        <dbReference type="ARBA" id="ARBA00023163"/>
    </source>
</evidence>
<keyword evidence="7" id="KW-1185">Reference proteome</keyword>
<dbReference type="InterPro" id="IPR036388">
    <property type="entry name" value="WH-like_DNA-bd_sf"/>
</dbReference>
<dbReference type="Gene3D" id="1.10.10.10">
    <property type="entry name" value="Winged helix-like DNA-binding domain superfamily/Winged helix DNA-binding domain"/>
    <property type="match status" value="1"/>
</dbReference>
<organism evidence="6 7">
    <name type="scientific">Vibrio genomosp. F10</name>
    <dbReference type="NCBI Taxonomy" id="723171"/>
    <lineage>
        <taxon>Bacteria</taxon>
        <taxon>Pseudomonadati</taxon>
        <taxon>Pseudomonadota</taxon>
        <taxon>Gammaproteobacteria</taxon>
        <taxon>Vibrionales</taxon>
        <taxon>Vibrionaceae</taxon>
        <taxon>Vibrio</taxon>
    </lineage>
</organism>
<keyword evidence="4" id="KW-0804">Transcription</keyword>
<dbReference type="Gene3D" id="3.40.190.10">
    <property type="entry name" value="Periplasmic binding protein-like II"/>
    <property type="match status" value="2"/>
</dbReference>
<dbReference type="InterPro" id="IPR050950">
    <property type="entry name" value="HTH-type_LysR_regulators"/>
</dbReference>
<evidence type="ECO:0000313" key="6">
    <source>
        <dbReference type="EMBL" id="OCH73784.1"/>
    </source>
</evidence>
<dbReference type="PROSITE" id="PS50931">
    <property type="entry name" value="HTH_LYSR"/>
    <property type="match status" value="1"/>
</dbReference>
<keyword evidence="2" id="KW-0805">Transcription regulation</keyword>
<dbReference type="EMBL" id="MAJZ01000746">
    <property type="protein sequence ID" value="OCH73784.1"/>
    <property type="molecule type" value="Genomic_DNA"/>
</dbReference>
<keyword evidence="3" id="KW-0238">DNA-binding</keyword>
<name>A0A1B9QW94_9VIBR</name>
<evidence type="ECO:0000256" key="1">
    <source>
        <dbReference type="ARBA" id="ARBA00009437"/>
    </source>
</evidence>
<comment type="caution">
    <text evidence="6">The sequence shown here is derived from an EMBL/GenBank/DDBJ whole genome shotgun (WGS) entry which is preliminary data.</text>
</comment>
<dbReference type="GO" id="GO:0003677">
    <property type="term" value="F:DNA binding"/>
    <property type="evidence" value="ECO:0007669"/>
    <property type="project" value="UniProtKB-KW"/>
</dbReference>
<evidence type="ECO:0000259" key="5">
    <source>
        <dbReference type="PROSITE" id="PS50931"/>
    </source>
</evidence>
<comment type="similarity">
    <text evidence="1">Belongs to the LysR transcriptional regulatory family.</text>
</comment>
<dbReference type="Pfam" id="PF00126">
    <property type="entry name" value="HTH_1"/>
    <property type="match status" value="1"/>
</dbReference>
<dbReference type="AlphaFoldDB" id="A0A1B9QW94"/>
<dbReference type="Proteomes" id="UP000093173">
    <property type="component" value="Unassembled WGS sequence"/>
</dbReference>
<dbReference type="GO" id="GO:0005829">
    <property type="term" value="C:cytosol"/>
    <property type="evidence" value="ECO:0007669"/>
    <property type="project" value="TreeGrafter"/>
</dbReference>
<gene>
    <name evidence="6" type="ORF">A6E14_02625</name>
</gene>
<dbReference type="Pfam" id="PF03466">
    <property type="entry name" value="LysR_substrate"/>
    <property type="match status" value="2"/>
</dbReference>
<dbReference type="SUPFAM" id="SSF53850">
    <property type="entry name" value="Periplasmic binding protein-like II"/>
    <property type="match status" value="1"/>
</dbReference>
<dbReference type="InterPro" id="IPR000847">
    <property type="entry name" value="LysR_HTH_N"/>
</dbReference>
<evidence type="ECO:0000256" key="2">
    <source>
        <dbReference type="ARBA" id="ARBA00023015"/>
    </source>
</evidence>
<sequence length="316" mass="35405">MLDIHWLKTFVTLADYKHFGKAAIALHMTQPNVSLHLKQLEQATGVKLIERSPFHLTQAGERLLTSSQRTLQELQVCQADLNALNDLDKGTITIAASDIISRMLLIEAFKLFKEQYPGIDIALLNTTSSQASELVKNAEADLGFVISQKQTQPLHFVELQQVKWVALGQGFEQNIALNNQKGRQRNDQKDDQTNSKVVNQQDKELTLILLGHDTRTRELIDNALPKLNLSNYRVMEVGSVDAQIDWAEAGFGVAIVPEFAISPHKNITSQVTPLPDFPTTDLGYIVRQNQILSKATKQLLHWVNDGISAMHSRNIK</sequence>
<accession>A0A1B9QW94</accession>
<dbReference type="InterPro" id="IPR036390">
    <property type="entry name" value="WH_DNA-bd_sf"/>
</dbReference>
<dbReference type="CDD" id="cd05466">
    <property type="entry name" value="PBP2_LTTR_substrate"/>
    <property type="match status" value="1"/>
</dbReference>
<proteinExistence type="inferred from homology"/>
<dbReference type="PANTHER" id="PTHR30419">
    <property type="entry name" value="HTH-TYPE TRANSCRIPTIONAL REGULATOR YBHD"/>
    <property type="match status" value="1"/>
</dbReference>
<dbReference type="InterPro" id="IPR005119">
    <property type="entry name" value="LysR_subst-bd"/>
</dbReference>
<protein>
    <submittedName>
        <fullName evidence="6">LysR family transcriptional regulator</fullName>
    </submittedName>
</protein>
<dbReference type="SUPFAM" id="SSF46785">
    <property type="entry name" value="Winged helix' DNA-binding domain"/>
    <property type="match status" value="1"/>
</dbReference>
<dbReference type="PRINTS" id="PR00039">
    <property type="entry name" value="HTHLYSR"/>
</dbReference>
<evidence type="ECO:0000256" key="3">
    <source>
        <dbReference type="ARBA" id="ARBA00023125"/>
    </source>
</evidence>
<evidence type="ECO:0000313" key="7">
    <source>
        <dbReference type="Proteomes" id="UP000093173"/>
    </source>
</evidence>